<dbReference type="AlphaFoldDB" id="A0AAF0Y8Z7"/>
<dbReference type="EMBL" id="CP086717">
    <property type="protein sequence ID" value="WOO82117.1"/>
    <property type="molecule type" value="Genomic_DNA"/>
</dbReference>
<accession>A0AAF0Y8Z7</accession>
<proteinExistence type="predicted"/>
<keyword evidence="3" id="KW-1185">Reference proteome</keyword>
<dbReference type="GeneID" id="87808847"/>
<dbReference type="Proteomes" id="UP000827549">
    <property type="component" value="Chromosome 4"/>
</dbReference>
<organism evidence="2 3">
    <name type="scientific">Vanrija pseudolonga</name>
    <dbReference type="NCBI Taxonomy" id="143232"/>
    <lineage>
        <taxon>Eukaryota</taxon>
        <taxon>Fungi</taxon>
        <taxon>Dikarya</taxon>
        <taxon>Basidiomycota</taxon>
        <taxon>Agaricomycotina</taxon>
        <taxon>Tremellomycetes</taxon>
        <taxon>Trichosporonales</taxon>
        <taxon>Trichosporonaceae</taxon>
        <taxon>Vanrija</taxon>
    </lineage>
</organism>
<evidence type="ECO:0000313" key="2">
    <source>
        <dbReference type="EMBL" id="WOO82117.1"/>
    </source>
</evidence>
<evidence type="ECO:0000313" key="3">
    <source>
        <dbReference type="Proteomes" id="UP000827549"/>
    </source>
</evidence>
<protein>
    <submittedName>
        <fullName evidence="2">Uncharacterized protein</fullName>
    </submittedName>
</protein>
<feature type="compositionally biased region" description="Low complexity" evidence="1">
    <location>
        <begin position="10"/>
        <end position="26"/>
    </location>
</feature>
<name>A0AAF0Y8Z7_9TREE</name>
<evidence type="ECO:0000256" key="1">
    <source>
        <dbReference type="SAM" id="MobiDB-lite"/>
    </source>
</evidence>
<feature type="region of interest" description="Disordered" evidence="1">
    <location>
        <begin position="1"/>
        <end position="28"/>
    </location>
</feature>
<gene>
    <name evidence="2" type="ORF">LOC62_04G005618</name>
</gene>
<sequence length="120" mass="13177">MLSHDRKPSRSNSTSSVASTSSSRSTRSADDIYDRLVRAYVGPQHAAGFQLWSAGNLRVGGRDLAMTLADVVELAASLHDDERFELLDITYLDTERDEWKASYRLNSQPSTPASSVDSLA</sequence>
<dbReference type="RefSeq" id="XP_062628149.1">
    <property type="nucleotide sequence ID" value="XM_062772165.1"/>
</dbReference>
<reference evidence="2" key="1">
    <citation type="submission" date="2023-10" db="EMBL/GenBank/DDBJ databases">
        <authorList>
            <person name="Noh H."/>
        </authorList>
    </citation>
    <scope>NUCLEOTIDE SEQUENCE</scope>
    <source>
        <strain evidence="2">DUCC4014</strain>
    </source>
</reference>